<evidence type="ECO:0000256" key="3">
    <source>
        <dbReference type="ARBA" id="ARBA00012670"/>
    </source>
</evidence>
<organism evidence="8 9">
    <name type="scientific">Adineta ricciae</name>
    <name type="common">Rotifer</name>
    <dbReference type="NCBI Taxonomy" id="249248"/>
    <lineage>
        <taxon>Eukaryota</taxon>
        <taxon>Metazoa</taxon>
        <taxon>Spiralia</taxon>
        <taxon>Gnathifera</taxon>
        <taxon>Rotifera</taxon>
        <taxon>Eurotatoria</taxon>
        <taxon>Bdelloidea</taxon>
        <taxon>Adinetida</taxon>
        <taxon>Adinetidae</taxon>
        <taxon>Adineta</taxon>
    </lineage>
</organism>
<dbReference type="SUPFAM" id="SSF141571">
    <property type="entry name" value="Pentapeptide repeat-like"/>
    <property type="match status" value="1"/>
</dbReference>
<dbReference type="EC" id="3.2.1.55" evidence="3"/>
<dbReference type="Gene3D" id="2.160.20.80">
    <property type="entry name" value="E3 ubiquitin-protein ligase SopA"/>
    <property type="match status" value="1"/>
</dbReference>
<evidence type="ECO:0000313" key="9">
    <source>
        <dbReference type="Proteomes" id="UP000663852"/>
    </source>
</evidence>
<dbReference type="OrthoDB" id="406864at2759"/>
<dbReference type="Pfam" id="PF06964">
    <property type="entry name" value="Alpha-L-AF_C"/>
    <property type="match status" value="1"/>
</dbReference>
<dbReference type="InterPro" id="IPR051563">
    <property type="entry name" value="Glycosyl_Hydrolase_51"/>
</dbReference>
<gene>
    <name evidence="8" type="ORF">EDS130_LOCUS37651</name>
</gene>
<dbReference type="Pfam" id="PF22848">
    <property type="entry name" value="ASD1_dom"/>
    <property type="match status" value="1"/>
</dbReference>
<dbReference type="Proteomes" id="UP000663852">
    <property type="component" value="Unassembled WGS sequence"/>
</dbReference>
<feature type="domain" description="Alpha-L-arabinofuranosidase C-terminal" evidence="7">
    <location>
        <begin position="579"/>
        <end position="769"/>
    </location>
</feature>
<sequence length="777" mass="85265">MQTFRFLLCTRQLLPKHDSYEHLSDFSQATFFQTDFVGASLVGCNFSGARLVNQNTDSIGTNLTGSIIPDEPLIRSKLYNSILPNGTWGPIPSKNLVVNGDAEQNIIAMLVIFYISFLATAVPGLLSAHQSNDNIVSLNIENADSGQAIPSIMHGVILETNINRGDDGGLYAELIYNRAFQENGRSLDGWLIFGQASANINTDEPLSTALPAQMRFSINAQSNNISGFRNGGFAGINVAAQNYTASFFYRPLTNSYLPGNTLSIGFSDSTGQIIYAMQTVNVSKAPINQWYYFTFIITVVNAAPTSKNFFFIQFPSGSQGDFEFNLISCFPPTFKNRPNGARNDIAQVFSDLKPGCVRLPGGDDLEGLSIPERFIWNNTIGFLENRPGRRGRWIGYNTQGFGLLELLTFTEDIGATPILAVYAGYSVDGKAVPEDQLQPYIDEVINELDFLTASADSNKMGGLRKRLGRSQPFDIRYVEIGNEDFNGYGPQTYGYRWRDFYNALSQRFPNITFIATTTTSITTPPVVDDHNYQVPLFYIENFRRYENVPRPGPKVLVGEFAVINDDDSQMDNPWGSGRISFSSMKSAVAESVYRIGFERNSDIIIAGLYAPILQNVDITQWTPNLIVFNASSVLKTTSYLAQKIFAENLGNIILHSTATNSTMTHQSVQQGQEGDGKLGNLYFIATKNTDNNTLIVKLASVDSNDTIVKTQIHGSMASATGTAYILSAGPGVDPSKVANTMDNPNAVSIVTKSISSINGTWSITIPSWSVVVVTLPL</sequence>
<evidence type="ECO:0000313" key="8">
    <source>
        <dbReference type="EMBL" id="CAF1423226.1"/>
    </source>
</evidence>
<evidence type="ECO:0000259" key="7">
    <source>
        <dbReference type="SMART" id="SM00813"/>
    </source>
</evidence>
<dbReference type="Gene3D" id="3.20.20.80">
    <property type="entry name" value="Glycosidases"/>
    <property type="match status" value="1"/>
</dbReference>
<proteinExistence type="inferred from homology"/>
<dbReference type="Gene3D" id="2.60.40.1180">
    <property type="entry name" value="Golgi alpha-mannosidase II"/>
    <property type="match status" value="1"/>
</dbReference>
<dbReference type="EMBL" id="CAJNOJ010000375">
    <property type="protein sequence ID" value="CAF1423226.1"/>
    <property type="molecule type" value="Genomic_DNA"/>
</dbReference>
<protein>
    <recommendedName>
        <fullName evidence="3">non-reducing end alpha-L-arabinofuranosidase</fullName>
        <ecNumber evidence="3">3.2.1.55</ecNumber>
    </recommendedName>
</protein>
<dbReference type="InterPro" id="IPR001646">
    <property type="entry name" value="5peptide_repeat"/>
</dbReference>
<comment type="catalytic activity">
    <reaction evidence="1">
        <text>Hydrolysis of terminal non-reducing alpha-L-arabinofuranoside residues in alpha-L-arabinosides.</text>
        <dbReference type="EC" id="3.2.1.55"/>
    </reaction>
</comment>
<comment type="caution">
    <text evidence="8">The sequence shown here is derived from an EMBL/GenBank/DDBJ whole genome shotgun (WGS) entry which is preliminary data.</text>
</comment>
<evidence type="ECO:0000256" key="2">
    <source>
        <dbReference type="ARBA" id="ARBA00007186"/>
    </source>
</evidence>
<dbReference type="InterPro" id="IPR017853">
    <property type="entry name" value="GH"/>
</dbReference>
<evidence type="ECO:0000256" key="6">
    <source>
        <dbReference type="ARBA" id="ARBA00023180"/>
    </source>
</evidence>
<name>A0A815MLM8_ADIRI</name>
<reference evidence="8" key="1">
    <citation type="submission" date="2021-02" db="EMBL/GenBank/DDBJ databases">
        <authorList>
            <person name="Nowell W R."/>
        </authorList>
    </citation>
    <scope>NUCLEOTIDE SEQUENCE</scope>
</reference>
<evidence type="ECO:0000256" key="1">
    <source>
        <dbReference type="ARBA" id="ARBA00001462"/>
    </source>
</evidence>
<dbReference type="GO" id="GO:0046556">
    <property type="term" value="F:alpha-L-arabinofuranosidase activity"/>
    <property type="evidence" value="ECO:0007669"/>
    <property type="project" value="UniProtKB-EC"/>
</dbReference>
<dbReference type="PANTHER" id="PTHR31776:SF0">
    <property type="entry name" value="ALPHA-L-ARABINOFURANOSIDASE 1"/>
    <property type="match status" value="1"/>
</dbReference>
<dbReference type="Pfam" id="PF00805">
    <property type="entry name" value="Pentapeptide"/>
    <property type="match status" value="1"/>
</dbReference>
<dbReference type="SMART" id="SM00813">
    <property type="entry name" value="Alpha-L-AF_C"/>
    <property type="match status" value="1"/>
</dbReference>
<keyword evidence="5" id="KW-0378">Hydrolase</keyword>
<accession>A0A815MLM8</accession>
<dbReference type="InterPro" id="IPR010720">
    <property type="entry name" value="Alpha-L-AF_C"/>
</dbReference>
<keyword evidence="4" id="KW-0732">Signal</keyword>
<dbReference type="GO" id="GO:0046373">
    <property type="term" value="P:L-arabinose metabolic process"/>
    <property type="evidence" value="ECO:0007669"/>
    <property type="project" value="InterPro"/>
</dbReference>
<keyword evidence="6" id="KW-0325">Glycoprotein</keyword>
<dbReference type="PANTHER" id="PTHR31776">
    <property type="entry name" value="ALPHA-L-ARABINOFURANOSIDASE 1"/>
    <property type="match status" value="1"/>
</dbReference>
<evidence type="ECO:0000256" key="4">
    <source>
        <dbReference type="ARBA" id="ARBA00022729"/>
    </source>
</evidence>
<dbReference type="InterPro" id="IPR055235">
    <property type="entry name" value="ASD1_cat"/>
</dbReference>
<evidence type="ECO:0000256" key="5">
    <source>
        <dbReference type="ARBA" id="ARBA00022801"/>
    </source>
</evidence>
<dbReference type="AlphaFoldDB" id="A0A815MLM8"/>
<comment type="similarity">
    <text evidence="2">Belongs to the glycosyl hydrolase 51 family.</text>
</comment>
<dbReference type="SUPFAM" id="SSF51445">
    <property type="entry name" value="(Trans)glycosidases"/>
    <property type="match status" value="1"/>
</dbReference>
<dbReference type="InterPro" id="IPR013780">
    <property type="entry name" value="Glyco_hydro_b"/>
</dbReference>